<protein>
    <submittedName>
        <fullName evidence="1">Uncharacterized protein</fullName>
    </submittedName>
</protein>
<accession>A0AA96GIT1</accession>
<keyword evidence="2" id="KW-1185">Reference proteome</keyword>
<dbReference type="AlphaFoldDB" id="A0AA96GIT1"/>
<evidence type="ECO:0000313" key="2">
    <source>
        <dbReference type="Proteomes" id="UP001302494"/>
    </source>
</evidence>
<organism evidence="1 2">
    <name type="scientific">Candidatus Nitrospira neomarina</name>
    <dbReference type="NCBI Taxonomy" id="3020899"/>
    <lineage>
        <taxon>Bacteria</taxon>
        <taxon>Pseudomonadati</taxon>
        <taxon>Nitrospirota</taxon>
        <taxon>Nitrospiria</taxon>
        <taxon>Nitrospirales</taxon>
        <taxon>Nitrospiraceae</taxon>
        <taxon>Nitrospira</taxon>
    </lineage>
</organism>
<sequence>MKLDSLPKEFTPYKQLEIATNKIIDGVALVSVNGFIPVLIGKGETPEIWVTIPADQKGTEWRPIVSKNESLLDVITVRTKEKVIQIAMSDSIVLEVKEITTENAEITQCNLRPFGINVFLEDDCLKVMTNRYSGNTITGAKIFIDVGKG</sequence>
<gene>
    <name evidence="1" type="ORF">PQG83_14520</name>
</gene>
<proteinExistence type="predicted"/>
<dbReference type="EMBL" id="CP116968">
    <property type="protein sequence ID" value="WNM60965.1"/>
    <property type="molecule type" value="Genomic_DNA"/>
</dbReference>
<reference evidence="1 2" key="1">
    <citation type="submission" date="2023-01" db="EMBL/GenBank/DDBJ databases">
        <title>Cultivation and genomic characterization of new, ubiquitous marine nitrite-oxidizing bacteria from the Nitrospirales.</title>
        <authorList>
            <person name="Mueller A.J."/>
            <person name="Daebeler A."/>
            <person name="Herbold C.W."/>
            <person name="Kirkegaard R.H."/>
            <person name="Daims H."/>
        </authorList>
    </citation>
    <scope>NUCLEOTIDE SEQUENCE [LARGE SCALE GENOMIC DNA]</scope>
    <source>
        <strain evidence="1 2">DK</strain>
    </source>
</reference>
<dbReference type="Proteomes" id="UP001302494">
    <property type="component" value="Chromosome"/>
</dbReference>
<evidence type="ECO:0000313" key="1">
    <source>
        <dbReference type="EMBL" id="WNM60965.1"/>
    </source>
</evidence>
<dbReference type="KEGG" id="nneo:PQG83_14520"/>
<dbReference type="RefSeq" id="WP_312742434.1">
    <property type="nucleotide sequence ID" value="NZ_CP116968.1"/>
</dbReference>
<name>A0AA96GIT1_9BACT</name>